<dbReference type="Gene3D" id="1.25.40.650">
    <property type="match status" value="1"/>
</dbReference>
<dbReference type="InterPro" id="IPR007443">
    <property type="entry name" value="LpoA"/>
</dbReference>
<sequence length="392" mass="44424">MTVSTAMKFITFVFLVVLFLNGCGSSPTSEAKRETLQEATVDSDISTQDKRSSQDFIQKADASTGNDEQMRAMYITALKYAIAEQRSEEYLLAIIERIDSTKYNSVALDITLANGLLFAARYDETLNQDAEVVMNRLNQGNVHRKHQVALWILKAQLESNQKQHIQVVKTVFRIEDLHQNQLTEQDNILLNDLLWRHLLHVSGETLTQFQNDFGQSSGGWISLAKIIKQYLSDAYELPRQLAIWQRMFPQHATSNYLPTDIKTLLTISPFTPNHIALLLPLSGKLQRQAESIRNGFIAAMDLNANTALTIIDTDKYELAEIEQKILTANVDFIVGPLVKEDVETIMHSELLAHIPSLHLNAPDFTPLLPQRTNAYYFALAPEDEIEQAIEFF</sequence>
<evidence type="ECO:0000313" key="3">
    <source>
        <dbReference type="EMBL" id="MDC2889246.1"/>
    </source>
</evidence>
<gene>
    <name evidence="3" type="ORF">PN838_11295</name>
</gene>
<reference evidence="3 4" key="1">
    <citation type="submission" date="2023-01" db="EMBL/GenBank/DDBJ databases">
        <title>Psychrosphaera sp. nov., isolated from marine algae.</title>
        <authorList>
            <person name="Bayburt H."/>
            <person name="Choi B.J."/>
            <person name="Kim J.M."/>
            <person name="Choi D.G."/>
            <person name="Jeon C.O."/>
        </authorList>
    </citation>
    <scope>NUCLEOTIDE SEQUENCE [LARGE SCALE GENOMIC DNA]</scope>
    <source>
        <strain evidence="3 4">G1-22</strain>
    </source>
</reference>
<dbReference type="SUPFAM" id="SSF53822">
    <property type="entry name" value="Periplasmic binding protein-like I"/>
    <property type="match status" value="1"/>
</dbReference>
<keyword evidence="4" id="KW-1185">Reference proteome</keyword>
<dbReference type="PANTHER" id="PTHR38038">
    <property type="entry name" value="PENICILLIN-BINDING PROTEIN ACTIVATOR LPOA"/>
    <property type="match status" value="1"/>
</dbReference>
<organism evidence="3 4">
    <name type="scientific">Psychrosphaera algicola</name>
    <dbReference type="NCBI Taxonomy" id="3023714"/>
    <lineage>
        <taxon>Bacteria</taxon>
        <taxon>Pseudomonadati</taxon>
        <taxon>Pseudomonadota</taxon>
        <taxon>Gammaproteobacteria</taxon>
        <taxon>Alteromonadales</taxon>
        <taxon>Pseudoalteromonadaceae</taxon>
        <taxon>Psychrosphaera</taxon>
    </lineage>
</organism>
<dbReference type="PANTHER" id="PTHR38038:SF1">
    <property type="entry name" value="PENICILLIN-BINDING PROTEIN ACTIVATOR LPOA"/>
    <property type="match status" value="1"/>
</dbReference>
<dbReference type="InterPro" id="IPR028082">
    <property type="entry name" value="Peripla_BP_I"/>
</dbReference>
<dbReference type="EMBL" id="JAQOMS010000002">
    <property type="protein sequence ID" value="MDC2889246.1"/>
    <property type="molecule type" value="Genomic_DNA"/>
</dbReference>
<name>A0ABT5FCG9_9GAMM</name>
<accession>A0ABT5FCG9</accession>
<dbReference type="RefSeq" id="WP_272180726.1">
    <property type="nucleotide sequence ID" value="NZ_JAQOMS010000002.1"/>
</dbReference>
<feature type="compositionally biased region" description="Polar residues" evidence="2">
    <location>
        <begin position="37"/>
        <end position="46"/>
    </location>
</feature>
<dbReference type="Gene3D" id="3.40.50.2300">
    <property type="match status" value="1"/>
</dbReference>
<protein>
    <submittedName>
        <fullName evidence="3">Penicillin-binding protein activator</fullName>
    </submittedName>
</protein>
<dbReference type="Pfam" id="PF04348">
    <property type="entry name" value="LppC"/>
    <property type="match status" value="1"/>
</dbReference>
<feature type="region of interest" description="Disordered" evidence="2">
    <location>
        <begin position="37"/>
        <end position="63"/>
    </location>
</feature>
<proteinExistence type="predicted"/>
<evidence type="ECO:0000313" key="4">
    <source>
        <dbReference type="Proteomes" id="UP001528411"/>
    </source>
</evidence>
<keyword evidence="1" id="KW-0472">Membrane</keyword>
<evidence type="ECO:0000256" key="1">
    <source>
        <dbReference type="ARBA" id="ARBA00023136"/>
    </source>
</evidence>
<comment type="caution">
    <text evidence="3">The sequence shown here is derived from an EMBL/GenBank/DDBJ whole genome shotgun (WGS) entry which is preliminary data.</text>
</comment>
<evidence type="ECO:0000256" key="2">
    <source>
        <dbReference type="SAM" id="MobiDB-lite"/>
    </source>
</evidence>
<dbReference type="Proteomes" id="UP001528411">
    <property type="component" value="Unassembled WGS sequence"/>
</dbReference>